<dbReference type="EMBL" id="FMYM01000004">
    <property type="protein sequence ID" value="SDB95544.1"/>
    <property type="molecule type" value="Genomic_DNA"/>
</dbReference>
<keyword evidence="2" id="KW-1185">Reference proteome</keyword>
<proteinExistence type="predicted"/>
<evidence type="ECO:0008006" key="3">
    <source>
        <dbReference type="Google" id="ProtNLM"/>
    </source>
</evidence>
<dbReference type="Proteomes" id="UP000242662">
    <property type="component" value="Unassembled WGS sequence"/>
</dbReference>
<dbReference type="RefSeq" id="WP_090775211.1">
    <property type="nucleotide sequence ID" value="NZ_FMYM01000004.1"/>
</dbReference>
<dbReference type="STRING" id="1464122.SAMN05421737_10483"/>
<sequence>MQSTVDAIAEETEKLLRKMELWENPDAWSPALMRHLARGTDVDQNKYSSLLTFEQVMLAVKKVTPDRVAQFMNEYALALESHSHIQDAFEYAVAFQQVDILKQLLEQHKSNVYLEEWTTVYRLLLEVIQRKLSYKGVISKARDLVGHVESEVLKVRLELLEVHAHEQLGCLENTISLVDHMPGKLVKIEPSFMKSVLLSRASLSMGTGLLRVKGDFKKAREVFTEVVDNPATPEAMLAPALHGLGLATLCGLDRKEALPHYEQAIFYAKKAGLVAYAERLENEYYPFARNICGEQFDLTGIAPCEQVHQYIVRCEVDKALEMISQLEAEGNQSACLTWYRGIATGKEAVLWEALDRFEVENQSYLRPFVKQEIQFPRFG</sequence>
<protein>
    <recommendedName>
        <fullName evidence="3">Tetratricopeptide repeat-containing protein</fullName>
    </recommendedName>
</protein>
<evidence type="ECO:0000313" key="2">
    <source>
        <dbReference type="Proteomes" id="UP000242662"/>
    </source>
</evidence>
<dbReference type="AlphaFoldDB" id="A0A1G6HMX0"/>
<name>A0A1G6HMX0_9BACI</name>
<dbReference type="InterPro" id="IPR047705">
    <property type="entry name" value="AimR-like"/>
</dbReference>
<evidence type="ECO:0000313" key="1">
    <source>
        <dbReference type="EMBL" id="SDB95544.1"/>
    </source>
</evidence>
<dbReference type="NCBIfam" id="NF038310">
    <property type="entry name" value="lysogeny_AimR"/>
    <property type="match status" value="1"/>
</dbReference>
<reference evidence="2" key="1">
    <citation type="submission" date="2016-09" db="EMBL/GenBank/DDBJ databases">
        <authorList>
            <person name="Varghese N."/>
            <person name="Submissions S."/>
        </authorList>
    </citation>
    <scope>NUCLEOTIDE SEQUENCE [LARGE SCALE GENOMIC DNA]</scope>
    <source>
        <strain evidence="2">25nlg</strain>
    </source>
</reference>
<gene>
    <name evidence="1" type="ORF">SAMN05421737_10483</name>
</gene>
<dbReference type="OrthoDB" id="2783260at2"/>
<organism evidence="1 2">
    <name type="scientific">Shouchella lonarensis</name>
    <dbReference type="NCBI Taxonomy" id="1464122"/>
    <lineage>
        <taxon>Bacteria</taxon>
        <taxon>Bacillati</taxon>
        <taxon>Bacillota</taxon>
        <taxon>Bacilli</taxon>
        <taxon>Bacillales</taxon>
        <taxon>Bacillaceae</taxon>
        <taxon>Shouchella</taxon>
    </lineage>
</organism>
<dbReference type="Pfam" id="PF22871">
    <property type="entry name" value="AimR"/>
    <property type="match status" value="1"/>
</dbReference>
<accession>A0A1G6HMX0</accession>